<dbReference type="AlphaFoldDB" id="A0A7R9LTH1"/>
<feature type="compositionally biased region" description="Polar residues" evidence="1">
    <location>
        <begin position="227"/>
        <end position="237"/>
    </location>
</feature>
<dbReference type="PANTHER" id="PTHR12436">
    <property type="entry name" value="80 KDA MCM3-ASSOCIATED PROTEIN"/>
    <property type="match status" value="1"/>
</dbReference>
<feature type="domain" description="PCI" evidence="2">
    <location>
        <begin position="566"/>
        <end position="731"/>
    </location>
</feature>
<proteinExistence type="predicted"/>
<dbReference type="EMBL" id="OC917600">
    <property type="protein sequence ID" value="CAD7647511.1"/>
    <property type="molecule type" value="Genomic_DNA"/>
</dbReference>
<dbReference type="InterPro" id="IPR045107">
    <property type="entry name" value="SAC3/GANP/THP3"/>
</dbReference>
<evidence type="ECO:0000313" key="3">
    <source>
        <dbReference type="EMBL" id="CAD7647511.1"/>
    </source>
</evidence>
<feature type="region of interest" description="Disordered" evidence="1">
    <location>
        <begin position="135"/>
        <end position="156"/>
    </location>
</feature>
<organism evidence="3">
    <name type="scientific">Oppiella nova</name>
    <dbReference type="NCBI Taxonomy" id="334625"/>
    <lineage>
        <taxon>Eukaryota</taxon>
        <taxon>Metazoa</taxon>
        <taxon>Ecdysozoa</taxon>
        <taxon>Arthropoda</taxon>
        <taxon>Chelicerata</taxon>
        <taxon>Arachnida</taxon>
        <taxon>Acari</taxon>
        <taxon>Acariformes</taxon>
        <taxon>Sarcoptiformes</taxon>
        <taxon>Oribatida</taxon>
        <taxon>Brachypylina</taxon>
        <taxon>Oppioidea</taxon>
        <taxon>Oppiidae</taxon>
        <taxon>Oppiella</taxon>
    </lineage>
</organism>
<dbReference type="PANTHER" id="PTHR12436:SF4">
    <property type="entry name" value="LEUKOCYTE RECEPTOR CLUSTER MEMBER 8"/>
    <property type="match status" value="1"/>
</dbReference>
<gene>
    <name evidence="3" type="ORF">ONB1V03_LOCUS6286</name>
</gene>
<dbReference type="Pfam" id="PF03399">
    <property type="entry name" value="SAC3_GANP"/>
    <property type="match status" value="1"/>
</dbReference>
<dbReference type="FunFam" id="1.25.40.990:FF:000010">
    <property type="entry name" value="Leukocyte receptor cluster member"/>
    <property type="match status" value="1"/>
</dbReference>
<feature type="compositionally biased region" description="Basic and acidic residues" evidence="1">
    <location>
        <begin position="198"/>
        <end position="226"/>
    </location>
</feature>
<dbReference type="GO" id="GO:0005634">
    <property type="term" value="C:nucleus"/>
    <property type="evidence" value="ECO:0007669"/>
    <property type="project" value="TreeGrafter"/>
</dbReference>
<dbReference type="PROSITE" id="PS50250">
    <property type="entry name" value="PCI"/>
    <property type="match status" value="1"/>
</dbReference>
<accession>A0A7R9LTH1</accession>
<reference evidence="3" key="1">
    <citation type="submission" date="2020-11" db="EMBL/GenBank/DDBJ databases">
        <authorList>
            <person name="Tran Van P."/>
        </authorList>
    </citation>
    <scope>NUCLEOTIDE SEQUENCE</scope>
</reference>
<dbReference type="InterPro" id="IPR005062">
    <property type="entry name" value="SAC3/GANP/THP3_conserved"/>
</dbReference>
<evidence type="ECO:0000259" key="2">
    <source>
        <dbReference type="PROSITE" id="PS50250"/>
    </source>
</evidence>
<feature type="compositionally biased region" description="Polar residues" evidence="1">
    <location>
        <begin position="179"/>
        <end position="196"/>
    </location>
</feature>
<feature type="region of interest" description="Disordered" evidence="1">
    <location>
        <begin position="168"/>
        <end position="239"/>
    </location>
</feature>
<dbReference type="InterPro" id="IPR000717">
    <property type="entry name" value="PCI_dom"/>
</dbReference>
<dbReference type="EMBL" id="CAJPVJ010002775">
    <property type="protein sequence ID" value="CAG2166771.1"/>
    <property type="molecule type" value="Genomic_DNA"/>
</dbReference>
<evidence type="ECO:0000256" key="1">
    <source>
        <dbReference type="SAM" id="MobiDB-lite"/>
    </source>
</evidence>
<feature type="compositionally biased region" description="Polar residues" evidence="1">
    <location>
        <begin position="292"/>
        <end position="309"/>
    </location>
</feature>
<feature type="compositionally biased region" description="Polar residues" evidence="1">
    <location>
        <begin position="364"/>
        <end position="378"/>
    </location>
</feature>
<feature type="region of interest" description="Disordered" evidence="1">
    <location>
        <begin position="290"/>
        <end position="428"/>
    </location>
</feature>
<evidence type="ECO:0000313" key="4">
    <source>
        <dbReference type="Proteomes" id="UP000728032"/>
    </source>
</evidence>
<feature type="compositionally biased region" description="Basic residues" evidence="1">
    <location>
        <begin position="403"/>
        <end position="415"/>
    </location>
</feature>
<dbReference type="OrthoDB" id="199574at2759"/>
<feature type="compositionally biased region" description="Basic and acidic residues" evidence="1">
    <location>
        <begin position="310"/>
        <end position="323"/>
    </location>
</feature>
<keyword evidence="4" id="KW-1185">Reference proteome</keyword>
<protein>
    <recommendedName>
        <fullName evidence="2">PCI domain-containing protein</fullName>
    </recommendedName>
</protein>
<dbReference type="Gene3D" id="1.25.40.990">
    <property type="match status" value="1"/>
</dbReference>
<feature type="compositionally biased region" description="Basic residues" evidence="1">
    <location>
        <begin position="324"/>
        <end position="333"/>
    </location>
</feature>
<dbReference type="Proteomes" id="UP000728032">
    <property type="component" value="Unassembled WGS sequence"/>
</dbReference>
<sequence>MVTPMSGQSSGEPEAWAKARQSLAEVVPQRGPAVPTLSVSPQTQIFYNPWTQSSPYGTQYGRNYYNFNAPPVPSNQWNNSFVSQIPQMPPIYGSNGQIGSQNSNSVITSPLGSNQTLNSMKATNPSLNPITPLSSAANPLHNESKQWSLKSEPGVSVESVPPVVGAVSSSTPGIRFQLSKPTPTITKPINNSFATKSSHKESDNDSDHKRHDQRNSNANKADKKSSEGSGETPQDQWPESLKEYVNRAFSACINEIDKDRIEIILKGKLTKAHHEGVLFTKDWLSEPLPQLASPNNKSNFNDKPISQSVSERDRMNRNRELDRKRRPRSRSRSRSISPDFYDSHSLSPNDRNRDKRKKQKKFVESNNMMSSVDMSPNSDFIAFNSKPQNRFKAEVLATNNPMPKKKRKNRNRKNKNNNNNNQFANTSEPIKQMNISPERMALRKARFEAESQPKKSYYVDSNPYLNNMSEDMSYDYSSAIVGTCLDLEKEYLRLTSAPDPSTVRPIHILKRSLEMVKSHWSQNQDYHYACGQMKSIRQDITVQCIRDSFTVEVYETHARIALEKGDREEFNQCQSQLKVLYESIDSVNRREFTAYLILYYILMDNKSDLQILVRKLSRDDLNDEVISHALRVRSAWNLSNYHKLMSQYQSAPKMSAFLMDWFVLRQRKQAFKAIVKSYRPTIPVSFLIQELCFANRDECIDFLSQFEITVPNDSLIDCKASQNAIFQTPDS</sequence>
<name>A0A7R9LTH1_9ACAR</name>